<organism evidence="2 3">
    <name type="scientific">Solimonas marina</name>
    <dbReference type="NCBI Taxonomy" id="2714601"/>
    <lineage>
        <taxon>Bacteria</taxon>
        <taxon>Pseudomonadati</taxon>
        <taxon>Pseudomonadota</taxon>
        <taxon>Gammaproteobacteria</taxon>
        <taxon>Nevskiales</taxon>
        <taxon>Nevskiaceae</taxon>
        <taxon>Solimonas</taxon>
    </lineage>
</organism>
<dbReference type="AlphaFoldDB" id="A0A969WEE7"/>
<evidence type="ECO:0000313" key="3">
    <source>
        <dbReference type="Proteomes" id="UP000653472"/>
    </source>
</evidence>
<dbReference type="Proteomes" id="UP000653472">
    <property type="component" value="Unassembled WGS sequence"/>
</dbReference>
<accession>A0A969WEE7</accession>
<proteinExistence type="predicted"/>
<comment type="caution">
    <text evidence="2">The sequence shown here is derived from an EMBL/GenBank/DDBJ whole genome shotgun (WGS) entry which is preliminary data.</text>
</comment>
<dbReference type="EMBL" id="JAAVXB010000017">
    <property type="protein sequence ID" value="NKF24595.1"/>
    <property type="molecule type" value="Genomic_DNA"/>
</dbReference>
<name>A0A969WEE7_9GAMM</name>
<keyword evidence="3" id="KW-1185">Reference proteome</keyword>
<evidence type="ECO:0000313" key="2">
    <source>
        <dbReference type="EMBL" id="NKF24595.1"/>
    </source>
</evidence>
<dbReference type="RefSeq" id="WP_168149904.1">
    <property type="nucleotide sequence ID" value="NZ_JAAVXB010000017.1"/>
</dbReference>
<protein>
    <submittedName>
        <fullName evidence="2">Uncharacterized protein</fullName>
    </submittedName>
</protein>
<sequence>MNHTDTLAADALVPQNDPQSAHDQTLDALRRRPRPLLAWEQQQYDRNFRVLRTPGDLLGAAANDNDANGWIARGSL</sequence>
<feature type="region of interest" description="Disordered" evidence="1">
    <location>
        <begin position="1"/>
        <end position="25"/>
    </location>
</feature>
<gene>
    <name evidence="2" type="ORF">G7Y82_19990</name>
</gene>
<evidence type="ECO:0000256" key="1">
    <source>
        <dbReference type="SAM" id="MobiDB-lite"/>
    </source>
</evidence>
<reference evidence="2" key="1">
    <citation type="submission" date="2020-03" db="EMBL/GenBank/DDBJ databases">
        <title>Solimonas marina sp. nov., isolated from deep seawater of the Pacific Ocean.</title>
        <authorList>
            <person name="Liu X."/>
            <person name="Lai Q."/>
            <person name="Sun F."/>
            <person name="Gai Y."/>
            <person name="Li G."/>
            <person name="Shao Z."/>
        </authorList>
    </citation>
    <scope>NUCLEOTIDE SEQUENCE</scope>
    <source>
        <strain evidence="2">C16B3</strain>
    </source>
</reference>